<dbReference type="InterPro" id="IPR052575">
    <property type="entry name" value="SSU_processome_comp_20"/>
</dbReference>
<name>A0A3P6RHU2_CYLGO</name>
<dbReference type="PANTHER" id="PTHR17695:SF11">
    <property type="entry name" value="SMALL SUBUNIT PROCESSOME COMPONENT 20 HOMOLOG"/>
    <property type="match status" value="1"/>
</dbReference>
<organism evidence="1 2">
    <name type="scientific">Cylicostephanus goldi</name>
    <name type="common">Nematode worm</name>
    <dbReference type="NCBI Taxonomy" id="71465"/>
    <lineage>
        <taxon>Eukaryota</taxon>
        <taxon>Metazoa</taxon>
        <taxon>Ecdysozoa</taxon>
        <taxon>Nematoda</taxon>
        <taxon>Chromadorea</taxon>
        <taxon>Rhabditida</taxon>
        <taxon>Rhabditina</taxon>
        <taxon>Rhabditomorpha</taxon>
        <taxon>Strongyloidea</taxon>
        <taxon>Strongylidae</taxon>
        <taxon>Cylicostephanus</taxon>
    </lineage>
</organism>
<dbReference type="Gene3D" id="1.25.10.10">
    <property type="entry name" value="Leucine-rich Repeat Variant"/>
    <property type="match status" value="1"/>
</dbReference>
<keyword evidence="2" id="KW-1185">Reference proteome</keyword>
<dbReference type="GO" id="GO:0030686">
    <property type="term" value="C:90S preribosome"/>
    <property type="evidence" value="ECO:0007669"/>
    <property type="project" value="TreeGrafter"/>
</dbReference>
<dbReference type="GO" id="GO:0032040">
    <property type="term" value="C:small-subunit processome"/>
    <property type="evidence" value="ECO:0007669"/>
    <property type="project" value="TreeGrafter"/>
</dbReference>
<dbReference type="InterPro" id="IPR011989">
    <property type="entry name" value="ARM-like"/>
</dbReference>
<protein>
    <submittedName>
        <fullName evidence="1">Uncharacterized protein</fullName>
    </submittedName>
</protein>
<reference evidence="1 2" key="1">
    <citation type="submission" date="2018-11" db="EMBL/GenBank/DDBJ databases">
        <authorList>
            <consortium name="Pathogen Informatics"/>
        </authorList>
    </citation>
    <scope>NUCLEOTIDE SEQUENCE [LARGE SCALE GENOMIC DNA]</scope>
</reference>
<dbReference type="AlphaFoldDB" id="A0A3P6RHU2"/>
<proteinExistence type="predicted"/>
<dbReference type="PANTHER" id="PTHR17695">
    <property type="entry name" value="SMALL SUBUNIT PROCESSOME COMPONENT 20 HOMOLOG"/>
    <property type="match status" value="1"/>
</dbReference>
<accession>A0A3P6RHU2</accession>
<dbReference type="EMBL" id="UYRV01012380">
    <property type="protein sequence ID" value="VDK58877.1"/>
    <property type="molecule type" value="Genomic_DNA"/>
</dbReference>
<dbReference type="InterPro" id="IPR016024">
    <property type="entry name" value="ARM-type_fold"/>
</dbReference>
<dbReference type="Proteomes" id="UP000271889">
    <property type="component" value="Unassembled WGS sequence"/>
</dbReference>
<dbReference type="SUPFAM" id="SSF48371">
    <property type="entry name" value="ARM repeat"/>
    <property type="match status" value="1"/>
</dbReference>
<sequence>MINVDVLRIFVHAHFYTYSTIHDISLRTSSATNLRSLIEHLAKCPYDDKLKTDLLNVDLIQTLSQGLRSEVDVVREESVRCITSLVDHFPNHTHLSQLLQLRNSDEDLDFFSNIIHIQVSLQYDSIVLYRPSILACFSQWRWHEIHVSGTVFSTSKPNLGSFSPH</sequence>
<gene>
    <name evidence="1" type="ORF">CGOC_LOCUS4469</name>
</gene>
<dbReference type="OrthoDB" id="5875515at2759"/>
<evidence type="ECO:0000313" key="2">
    <source>
        <dbReference type="Proteomes" id="UP000271889"/>
    </source>
</evidence>
<evidence type="ECO:0000313" key="1">
    <source>
        <dbReference type="EMBL" id="VDK58877.1"/>
    </source>
</evidence>